<comment type="function">
    <text evidence="1">Removes C-terminal D-alanyl residues from sugar-peptide cell wall precursors.</text>
</comment>
<evidence type="ECO:0000256" key="14">
    <source>
        <dbReference type="ARBA" id="ARBA00023136"/>
    </source>
</evidence>
<sequence>MRTALFSLSLIGLTAFSAQAARIVPQSPDVAAKAYVLMDYNSGKILAESHGDERLPPASLTKMMTSYIIGKEIKDGRIKRDDKVTISQNAWAKNFPDSSKMFIEVGTEVSVDDLNRGIIIQSGNDACVAMAEHVAGTISGFADLMNAEAKNLGLKNSHFMNPHGLPDPEHYSSAHDMALLGAALIRDVPEEYKIYSEDSFTYNGIKQYNRNSLLHDRSMNVDGIKTGHTSEAGFSLVASGVKDGMRLVASVIGTKSNNARRDIAKELLNWGFRFFETVTPFQAGQEFATQRIYMGDVDQVRLGVLDATPVTVPRGSAGDLKADFQLDKELKAPLAKGERVGTLHLKLDDKDIAEYPLVALDEVQEGGWFSRLIDYLTLMVKGWFA</sequence>
<evidence type="ECO:0000256" key="5">
    <source>
        <dbReference type="ARBA" id="ARBA00012448"/>
    </source>
</evidence>
<dbReference type="PANTHER" id="PTHR21581:SF6">
    <property type="entry name" value="TRAFFICKING PROTEIN PARTICLE COMPLEX SUBUNIT 12"/>
    <property type="match status" value="1"/>
</dbReference>
<keyword evidence="11" id="KW-0378">Hydrolase</keyword>
<evidence type="ECO:0000256" key="10">
    <source>
        <dbReference type="ARBA" id="ARBA00022729"/>
    </source>
</evidence>
<evidence type="ECO:0000256" key="21">
    <source>
        <dbReference type="SAM" id="SignalP"/>
    </source>
</evidence>
<dbReference type="GO" id="GO:0009002">
    <property type="term" value="F:serine-type D-Ala-D-Ala carboxypeptidase activity"/>
    <property type="evidence" value="ECO:0007669"/>
    <property type="project" value="UniProtKB-EC"/>
</dbReference>
<dbReference type="SMART" id="SM00936">
    <property type="entry name" value="PBP5_C"/>
    <property type="match status" value="1"/>
</dbReference>
<feature type="active site" description="Acyl-ester intermediate" evidence="18">
    <location>
        <position position="59"/>
    </location>
</feature>
<dbReference type="GO" id="GO:0071555">
    <property type="term" value="P:cell wall organization"/>
    <property type="evidence" value="ECO:0007669"/>
    <property type="project" value="UniProtKB-KW"/>
</dbReference>
<dbReference type="GO" id="GO:0005886">
    <property type="term" value="C:plasma membrane"/>
    <property type="evidence" value="ECO:0007669"/>
    <property type="project" value="UniProtKB-SubCell"/>
</dbReference>
<feature type="domain" description="Peptidase S11 D-Ala-D-Ala carboxypeptidase A C-terminal" evidence="22">
    <location>
        <begin position="275"/>
        <end position="365"/>
    </location>
</feature>
<keyword evidence="6" id="KW-1003">Cell membrane</keyword>
<keyword evidence="15" id="KW-0961">Cell wall biogenesis/degradation</keyword>
<evidence type="ECO:0000256" key="16">
    <source>
        <dbReference type="ARBA" id="ARBA00034000"/>
    </source>
</evidence>
<comment type="catalytic activity">
    <reaction evidence="16">
        <text>Preferential cleavage: (Ac)2-L-Lys-D-Ala-|-D-Ala. Also transpeptidation of peptidyl-alanyl moieties that are N-acyl substituents of D-alanine.</text>
        <dbReference type="EC" id="3.4.16.4"/>
    </reaction>
</comment>
<reference evidence="23 24" key="1">
    <citation type="journal article" date="2012" name="J. Bacteriol.">
        <title>Genome Sequence of Gallaecimonas xiamenensis Type Strain 3-C-1.</title>
        <authorList>
            <person name="Lai Q."/>
            <person name="Wang L."/>
            <person name="Wang W."/>
            <person name="Shao Z."/>
        </authorList>
    </citation>
    <scope>NUCLEOTIDE SEQUENCE [LARGE SCALE GENOMIC DNA]</scope>
    <source>
        <strain evidence="23 24">3-C-1</strain>
    </source>
</reference>
<dbReference type="InterPro" id="IPR037167">
    <property type="entry name" value="Peptidase_S11_C_sf"/>
</dbReference>
<keyword evidence="10 21" id="KW-0732">Signal</keyword>
<accession>K2IXS7</accession>
<evidence type="ECO:0000256" key="15">
    <source>
        <dbReference type="ARBA" id="ARBA00023316"/>
    </source>
</evidence>
<dbReference type="InterPro" id="IPR012907">
    <property type="entry name" value="Peptidase_S11_C"/>
</dbReference>
<evidence type="ECO:0000256" key="1">
    <source>
        <dbReference type="ARBA" id="ARBA00003217"/>
    </source>
</evidence>
<feature type="chain" id="PRO_5003861604" description="serine-type D-Ala-D-Ala carboxypeptidase" evidence="21">
    <location>
        <begin position="21"/>
        <end position="385"/>
    </location>
</feature>
<evidence type="ECO:0000256" key="13">
    <source>
        <dbReference type="ARBA" id="ARBA00022984"/>
    </source>
</evidence>
<dbReference type="PANTHER" id="PTHR21581">
    <property type="entry name" value="D-ALANYL-D-ALANINE CARBOXYPEPTIDASE"/>
    <property type="match status" value="1"/>
</dbReference>
<dbReference type="RefSeq" id="WP_008486699.1">
    <property type="nucleotide sequence ID" value="NZ_AMRI01000039.1"/>
</dbReference>
<dbReference type="Gene3D" id="2.60.410.10">
    <property type="entry name" value="D-Ala-D-Ala carboxypeptidase, C-terminal domain"/>
    <property type="match status" value="1"/>
</dbReference>
<gene>
    <name evidence="23" type="ORF">B3C1_18401</name>
</gene>
<dbReference type="SUPFAM" id="SSF56601">
    <property type="entry name" value="beta-lactamase/transpeptidase-like"/>
    <property type="match status" value="1"/>
</dbReference>
<dbReference type="FunFam" id="3.40.710.10:FF:000001">
    <property type="entry name" value="D-alanyl-D-alanine serine-type carboxypeptidase"/>
    <property type="match status" value="1"/>
</dbReference>
<dbReference type="Gene3D" id="3.40.710.10">
    <property type="entry name" value="DD-peptidase/beta-lactamase superfamily"/>
    <property type="match status" value="1"/>
</dbReference>
<dbReference type="SUPFAM" id="SSF69189">
    <property type="entry name" value="Penicillin-binding protein associated domain"/>
    <property type="match status" value="1"/>
</dbReference>
<evidence type="ECO:0000256" key="19">
    <source>
        <dbReference type="PIRSR" id="PIRSR618044-2"/>
    </source>
</evidence>
<dbReference type="EMBL" id="AMRI01000039">
    <property type="protein sequence ID" value="EKE67628.1"/>
    <property type="molecule type" value="Genomic_DNA"/>
</dbReference>
<evidence type="ECO:0000256" key="7">
    <source>
        <dbReference type="ARBA" id="ARBA00022519"/>
    </source>
</evidence>
<dbReference type="GO" id="GO:0006508">
    <property type="term" value="P:proteolysis"/>
    <property type="evidence" value="ECO:0007669"/>
    <property type="project" value="UniProtKB-KW"/>
</dbReference>
<dbReference type="AlphaFoldDB" id="K2IXS7"/>
<evidence type="ECO:0000256" key="18">
    <source>
        <dbReference type="PIRSR" id="PIRSR618044-1"/>
    </source>
</evidence>
<dbReference type="GO" id="GO:0009252">
    <property type="term" value="P:peptidoglycan biosynthetic process"/>
    <property type="evidence" value="ECO:0007669"/>
    <property type="project" value="UniProtKB-UniPathway"/>
</dbReference>
<feature type="signal peptide" evidence="21">
    <location>
        <begin position="1"/>
        <end position="20"/>
    </location>
</feature>
<comment type="similarity">
    <text evidence="4 20">Belongs to the peptidase S11 family.</text>
</comment>
<dbReference type="eggNOG" id="COG1686">
    <property type="taxonomic scope" value="Bacteria"/>
</dbReference>
<keyword evidence="24" id="KW-1185">Reference proteome</keyword>
<feature type="active site" description="Proton acceptor" evidence="18">
    <location>
        <position position="62"/>
    </location>
</feature>
<evidence type="ECO:0000256" key="17">
    <source>
        <dbReference type="ARBA" id="ARBA00060592"/>
    </source>
</evidence>
<dbReference type="Pfam" id="PF00768">
    <property type="entry name" value="Peptidase_S11"/>
    <property type="match status" value="1"/>
</dbReference>
<evidence type="ECO:0000256" key="8">
    <source>
        <dbReference type="ARBA" id="ARBA00022645"/>
    </source>
</evidence>
<keyword evidence="13" id="KW-0573">Peptidoglycan synthesis</keyword>
<name>K2IXS7_9GAMM</name>
<dbReference type="STRING" id="745411.B3C1_18401"/>
<evidence type="ECO:0000256" key="6">
    <source>
        <dbReference type="ARBA" id="ARBA00022475"/>
    </source>
</evidence>
<evidence type="ECO:0000313" key="23">
    <source>
        <dbReference type="EMBL" id="EKE67628.1"/>
    </source>
</evidence>
<dbReference type="GO" id="GO:0008360">
    <property type="term" value="P:regulation of cell shape"/>
    <property type="evidence" value="ECO:0007669"/>
    <property type="project" value="UniProtKB-KW"/>
</dbReference>
<dbReference type="Pfam" id="PF07943">
    <property type="entry name" value="PBP5_C"/>
    <property type="match status" value="1"/>
</dbReference>
<evidence type="ECO:0000256" key="20">
    <source>
        <dbReference type="RuleBase" id="RU004016"/>
    </source>
</evidence>
<comment type="pathway">
    <text evidence="17">Glycan biosynthesis.</text>
</comment>
<dbReference type="PATRIC" id="fig|745411.4.peg.3618"/>
<proteinExistence type="inferred from homology"/>
<dbReference type="InterPro" id="IPR015956">
    <property type="entry name" value="Peniciliin-bd_prot_C_sf"/>
</dbReference>
<dbReference type="PRINTS" id="PR00725">
    <property type="entry name" value="DADACBPTASE1"/>
</dbReference>
<dbReference type="GO" id="GO:0008658">
    <property type="term" value="F:penicillin binding"/>
    <property type="evidence" value="ECO:0007669"/>
    <property type="project" value="UniProtKB-ARBA"/>
</dbReference>
<organism evidence="23 24">
    <name type="scientific">Gallaecimonas xiamenensis 3-C-1</name>
    <dbReference type="NCBI Taxonomy" id="745411"/>
    <lineage>
        <taxon>Bacteria</taxon>
        <taxon>Pseudomonadati</taxon>
        <taxon>Pseudomonadota</taxon>
        <taxon>Gammaproteobacteria</taxon>
        <taxon>Enterobacterales</taxon>
        <taxon>Gallaecimonadaceae</taxon>
        <taxon>Gallaecimonas</taxon>
    </lineage>
</organism>
<evidence type="ECO:0000256" key="12">
    <source>
        <dbReference type="ARBA" id="ARBA00022960"/>
    </source>
</evidence>
<dbReference type="InterPro" id="IPR018044">
    <property type="entry name" value="Peptidase_S11"/>
</dbReference>
<dbReference type="EC" id="3.4.16.4" evidence="5"/>
<comment type="subcellular location">
    <subcellularLocation>
        <location evidence="2">Cell inner membrane</location>
        <topology evidence="2">Peripheral membrane protein</topology>
    </subcellularLocation>
</comment>
<dbReference type="InterPro" id="IPR012338">
    <property type="entry name" value="Beta-lactam/transpept-like"/>
</dbReference>
<evidence type="ECO:0000259" key="22">
    <source>
        <dbReference type="SMART" id="SM00936"/>
    </source>
</evidence>
<evidence type="ECO:0000313" key="24">
    <source>
        <dbReference type="Proteomes" id="UP000006755"/>
    </source>
</evidence>
<dbReference type="UniPathway" id="UPA00219"/>
<keyword evidence="14" id="KW-0472">Membrane</keyword>
<feature type="active site" evidence="18">
    <location>
        <position position="122"/>
    </location>
</feature>
<protein>
    <recommendedName>
        <fullName evidence="5">serine-type D-Ala-D-Ala carboxypeptidase</fullName>
        <ecNumber evidence="5">3.4.16.4</ecNumber>
    </recommendedName>
</protein>
<dbReference type="Proteomes" id="UP000006755">
    <property type="component" value="Unassembled WGS sequence"/>
</dbReference>
<evidence type="ECO:0000256" key="3">
    <source>
        <dbReference type="ARBA" id="ARBA00004752"/>
    </source>
</evidence>
<keyword evidence="12" id="KW-0133">Cell shape</keyword>
<keyword evidence="7" id="KW-0997">Cell inner membrane</keyword>
<evidence type="ECO:0000256" key="9">
    <source>
        <dbReference type="ARBA" id="ARBA00022670"/>
    </source>
</evidence>
<comment type="pathway">
    <text evidence="3">Cell wall biogenesis; peptidoglycan biosynthesis.</text>
</comment>
<dbReference type="InterPro" id="IPR001967">
    <property type="entry name" value="Peptidase_S11_N"/>
</dbReference>
<evidence type="ECO:0000256" key="4">
    <source>
        <dbReference type="ARBA" id="ARBA00007164"/>
    </source>
</evidence>
<evidence type="ECO:0000256" key="11">
    <source>
        <dbReference type="ARBA" id="ARBA00022801"/>
    </source>
</evidence>
<keyword evidence="8 23" id="KW-0121">Carboxypeptidase</keyword>
<feature type="binding site" evidence="19">
    <location>
        <position position="225"/>
    </location>
    <ligand>
        <name>substrate</name>
    </ligand>
</feature>
<comment type="caution">
    <text evidence="23">The sequence shown here is derived from an EMBL/GenBank/DDBJ whole genome shotgun (WGS) entry which is preliminary data.</text>
</comment>
<keyword evidence="9" id="KW-0645">Protease</keyword>
<evidence type="ECO:0000256" key="2">
    <source>
        <dbReference type="ARBA" id="ARBA00004417"/>
    </source>
</evidence>